<feature type="signal peptide" evidence="14">
    <location>
        <begin position="1"/>
        <end position="33"/>
    </location>
</feature>
<evidence type="ECO:0000256" key="1">
    <source>
        <dbReference type="ARBA" id="ARBA00001971"/>
    </source>
</evidence>
<dbReference type="GO" id="GO:0005886">
    <property type="term" value="C:plasma membrane"/>
    <property type="evidence" value="ECO:0007669"/>
    <property type="project" value="UniProtKB-SubCell"/>
</dbReference>
<evidence type="ECO:0000256" key="12">
    <source>
        <dbReference type="ARBA" id="ARBA00023136"/>
    </source>
</evidence>
<dbReference type="Gene3D" id="1.20.950.20">
    <property type="entry name" value="Transmembrane di-heme cytochromes, Chain C"/>
    <property type="match status" value="1"/>
</dbReference>
<evidence type="ECO:0000256" key="13">
    <source>
        <dbReference type="SAM" id="Phobius"/>
    </source>
</evidence>
<dbReference type="GO" id="GO:0008863">
    <property type="term" value="F:formate dehydrogenase (NAD+) activity"/>
    <property type="evidence" value="ECO:0007669"/>
    <property type="project" value="InterPro"/>
</dbReference>
<feature type="transmembrane region" description="Helical" evidence="13">
    <location>
        <begin position="258"/>
        <end position="278"/>
    </location>
</feature>
<evidence type="ECO:0000256" key="10">
    <source>
        <dbReference type="ARBA" id="ARBA00022989"/>
    </source>
</evidence>
<feature type="transmembrane region" description="Helical" evidence="13">
    <location>
        <begin position="204"/>
        <end position="222"/>
    </location>
</feature>
<feature type="transmembrane region" description="Helical" evidence="13">
    <location>
        <begin position="111"/>
        <end position="132"/>
    </location>
</feature>
<dbReference type="GO" id="GO:0009061">
    <property type="term" value="P:anaerobic respiration"/>
    <property type="evidence" value="ECO:0007669"/>
    <property type="project" value="TreeGrafter"/>
</dbReference>
<feature type="chain" id="PRO_5020457604" evidence="14">
    <location>
        <begin position="34"/>
        <end position="391"/>
    </location>
</feature>
<evidence type="ECO:0000256" key="4">
    <source>
        <dbReference type="ARBA" id="ARBA00022448"/>
    </source>
</evidence>
<keyword evidence="12 13" id="KW-0472">Membrane</keyword>
<dbReference type="PANTHER" id="PTHR30074:SF6">
    <property type="entry name" value="FORMATE DEHYDROGENASE GAMMA SUBUNIT"/>
    <property type="match status" value="1"/>
</dbReference>
<dbReference type="InterPro" id="IPR016174">
    <property type="entry name" value="Di-haem_cyt_TM"/>
</dbReference>
<evidence type="ECO:0000256" key="7">
    <source>
        <dbReference type="ARBA" id="ARBA00022692"/>
    </source>
</evidence>
<sequence>MSRLNAVRDFKTRAASLLPVLALALLLAGFAPADAFAQSSVRPPDTAVSSEAGGPVGGSVPGDALGTTSDAEVWRAVRQGVSGTVSIPDSKAGVLVQSDGEDWRLMRNGPLYDYLGLAMIATLILLALFFAIRGRIRIEHGKAGVTIKRFSLIERTAHWLMALSFIVLALSGLNISFGRDLVMPLIGKEAFGPMSGFLKFTHNYVAFAFLLGLAVAFVLWVVHNIPNRHDLVWLAKGGGLFSKNVHPPSRKFNAGQKIIFWLVMIGGLSLGVSGWALLFPFEHAFFSDTFAALSSIGLDVPAWLGLPEPPYSVIQEQQYNSLWHAIVAVAMICLIFAHIYLGSVGMEGAFDAMGNGDVDLNWAKEHHSIWVEETLDEGKAPRGTTHAQPAE</sequence>
<comment type="similarity">
    <text evidence="3">Belongs to the formate dehydrogenase gamma subunit family.</text>
</comment>
<dbReference type="PANTHER" id="PTHR30074">
    <property type="entry name" value="FORMATE DEHYDROGENASE, NITRATE-INDUCIBLE, CYTOCHROME B556 FDN SUBUNIT"/>
    <property type="match status" value="1"/>
</dbReference>
<dbReference type="GO" id="GO:0009326">
    <property type="term" value="C:formate dehydrogenase complex"/>
    <property type="evidence" value="ECO:0007669"/>
    <property type="project" value="InterPro"/>
</dbReference>
<evidence type="ECO:0000313" key="17">
    <source>
        <dbReference type="Proteomes" id="UP000291301"/>
    </source>
</evidence>
<keyword evidence="7 13" id="KW-0812">Transmembrane</keyword>
<dbReference type="Pfam" id="PF01292">
    <property type="entry name" value="Ni_hydr_CYTB"/>
    <property type="match status" value="1"/>
</dbReference>
<keyword evidence="4" id="KW-0813">Transport</keyword>
<dbReference type="NCBIfam" id="TIGR01583">
    <property type="entry name" value="formate-DH-gamm"/>
    <property type="match status" value="1"/>
</dbReference>
<comment type="caution">
    <text evidence="16">The sequence shown here is derived from an EMBL/GenBank/DDBJ whole genome shotgun (WGS) entry which is preliminary data.</text>
</comment>
<dbReference type="AlphaFoldDB" id="A0A4R0P8M3"/>
<keyword evidence="10 13" id="KW-1133">Transmembrane helix</keyword>
<dbReference type="EMBL" id="SJST01000008">
    <property type="protein sequence ID" value="TCD11916.1"/>
    <property type="molecule type" value="Genomic_DNA"/>
</dbReference>
<feature type="transmembrane region" description="Helical" evidence="13">
    <location>
        <begin position="157"/>
        <end position="177"/>
    </location>
</feature>
<keyword evidence="14" id="KW-0732">Signal</keyword>
<evidence type="ECO:0000256" key="11">
    <source>
        <dbReference type="ARBA" id="ARBA00023004"/>
    </source>
</evidence>
<dbReference type="GO" id="GO:0046872">
    <property type="term" value="F:metal ion binding"/>
    <property type="evidence" value="ECO:0007669"/>
    <property type="project" value="UniProtKB-KW"/>
</dbReference>
<keyword evidence="11" id="KW-0408">Iron</keyword>
<dbReference type="InterPro" id="IPR006471">
    <property type="entry name" value="Formate_DH_gsu"/>
</dbReference>
<evidence type="ECO:0000256" key="5">
    <source>
        <dbReference type="ARBA" id="ARBA00022475"/>
    </source>
</evidence>
<dbReference type="GO" id="GO:0015944">
    <property type="term" value="P:formate oxidation"/>
    <property type="evidence" value="ECO:0007669"/>
    <property type="project" value="TreeGrafter"/>
</dbReference>
<accession>A0A4R0P8M3</accession>
<comment type="subcellular location">
    <subcellularLocation>
        <location evidence="2">Cell membrane</location>
        <topology evidence="2">Multi-pass membrane protein</topology>
    </subcellularLocation>
</comment>
<keyword evidence="17" id="KW-1185">Reference proteome</keyword>
<feature type="domain" description="Cytochrome b561 bacterial/Ni-hydrogenase" evidence="15">
    <location>
        <begin position="149"/>
        <end position="353"/>
    </location>
</feature>
<reference evidence="16 17" key="1">
    <citation type="journal article" date="2015" name="Antonie Van Leeuwenhoek">
        <title>Oricola cellulosilytica gen. nov., sp. nov., a cellulose-degrading bacterium of the family Phyllobacteriaceae isolated from surface seashore water, and emended descriptions of Mesorhizobium loti and Phyllobacterium myrsinacearum.</title>
        <authorList>
            <person name="Hameed A."/>
            <person name="Shahina M."/>
            <person name="Lai W.A."/>
            <person name="Lin S.Y."/>
            <person name="Young L.S."/>
            <person name="Liu Y.C."/>
            <person name="Hsu Y.H."/>
            <person name="Young C.C."/>
        </authorList>
    </citation>
    <scope>NUCLEOTIDE SEQUENCE [LARGE SCALE GENOMIC DNA]</scope>
    <source>
        <strain evidence="16 17">KCTC 52183</strain>
    </source>
</reference>
<evidence type="ECO:0000259" key="15">
    <source>
        <dbReference type="Pfam" id="PF01292"/>
    </source>
</evidence>
<keyword evidence="9" id="KW-0249">Electron transport</keyword>
<dbReference type="InterPro" id="IPR051817">
    <property type="entry name" value="FDH_cytochrome_b556_subunit"/>
</dbReference>
<keyword evidence="8" id="KW-0479">Metal-binding</keyword>
<comment type="cofactor">
    <cofactor evidence="1">
        <name>heme</name>
        <dbReference type="ChEBI" id="CHEBI:30413"/>
    </cofactor>
</comment>
<name>A0A4R0P8M3_9HYPH</name>
<evidence type="ECO:0000256" key="14">
    <source>
        <dbReference type="SAM" id="SignalP"/>
    </source>
</evidence>
<dbReference type="GO" id="GO:0009055">
    <property type="term" value="F:electron transfer activity"/>
    <property type="evidence" value="ECO:0007669"/>
    <property type="project" value="InterPro"/>
</dbReference>
<protein>
    <submittedName>
        <fullName evidence="16">Formate dehydrogenase subunit gamma</fullName>
    </submittedName>
</protein>
<feature type="transmembrane region" description="Helical" evidence="13">
    <location>
        <begin position="322"/>
        <end position="341"/>
    </location>
</feature>
<dbReference type="GO" id="GO:0022904">
    <property type="term" value="P:respiratory electron transport chain"/>
    <property type="evidence" value="ECO:0007669"/>
    <property type="project" value="InterPro"/>
</dbReference>
<evidence type="ECO:0000256" key="9">
    <source>
        <dbReference type="ARBA" id="ARBA00022982"/>
    </source>
</evidence>
<dbReference type="OrthoDB" id="9790598at2"/>
<proteinExistence type="inferred from homology"/>
<keyword evidence="6" id="KW-0349">Heme</keyword>
<evidence type="ECO:0000256" key="8">
    <source>
        <dbReference type="ARBA" id="ARBA00022723"/>
    </source>
</evidence>
<dbReference type="GO" id="GO:0036397">
    <property type="term" value="F:formate dehydrogenase (quinone) activity"/>
    <property type="evidence" value="ECO:0007669"/>
    <property type="project" value="TreeGrafter"/>
</dbReference>
<dbReference type="InterPro" id="IPR011577">
    <property type="entry name" value="Cyt_b561_bac/Ni-Hgenase"/>
</dbReference>
<gene>
    <name evidence="16" type="ORF">E0D97_16430</name>
</gene>
<evidence type="ECO:0000313" key="16">
    <source>
        <dbReference type="EMBL" id="TCD11916.1"/>
    </source>
</evidence>
<dbReference type="SUPFAM" id="SSF81342">
    <property type="entry name" value="Transmembrane di-heme cytochromes"/>
    <property type="match status" value="1"/>
</dbReference>
<organism evidence="16 17">
    <name type="scientific">Oricola cellulosilytica</name>
    <dbReference type="NCBI Taxonomy" id="1429082"/>
    <lineage>
        <taxon>Bacteria</taxon>
        <taxon>Pseudomonadati</taxon>
        <taxon>Pseudomonadota</taxon>
        <taxon>Alphaproteobacteria</taxon>
        <taxon>Hyphomicrobiales</taxon>
        <taxon>Ahrensiaceae</taxon>
        <taxon>Oricola</taxon>
    </lineage>
</organism>
<evidence type="ECO:0000256" key="6">
    <source>
        <dbReference type="ARBA" id="ARBA00022617"/>
    </source>
</evidence>
<dbReference type="RefSeq" id="WP_131570994.1">
    <property type="nucleotide sequence ID" value="NZ_JAINFK010000007.1"/>
</dbReference>
<evidence type="ECO:0000256" key="2">
    <source>
        <dbReference type="ARBA" id="ARBA00004651"/>
    </source>
</evidence>
<dbReference type="Proteomes" id="UP000291301">
    <property type="component" value="Unassembled WGS sequence"/>
</dbReference>
<evidence type="ECO:0000256" key="3">
    <source>
        <dbReference type="ARBA" id="ARBA00010747"/>
    </source>
</evidence>
<keyword evidence="5" id="KW-1003">Cell membrane</keyword>